<dbReference type="Proteomes" id="UP000323142">
    <property type="component" value="Unassembled WGS sequence"/>
</dbReference>
<gene>
    <name evidence="3" type="ORF">F0L46_04065</name>
</gene>
<reference evidence="3 4" key="2">
    <citation type="submission" date="2019-09" db="EMBL/GenBank/DDBJ databases">
        <authorList>
            <person name="Jin C."/>
        </authorList>
    </citation>
    <scope>NUCLEOTIDE SEQUENCE [LARGE SCALE GENOMIC DNA]</scope>
    <source>
        <strain evidence="3 4">BN140002</strain>
    </source>
</reference>
<sequence>MLVRTLLTRPRSLTAAVPTAGLITAGAALAQTGSRLLAVPSVSTQDDDAVSHAFDMGDWTPDRQEKGQGVVRVDGRDDAPRSVGPRGDELSFATEPGGGQNRAFTGRVGGNLIGGGAWSARRAS</sequence>
<dbReference type="RefSeq" id="WP_149815754.1">
    <property type="nucleotide sequence ID" value="NZ_VUOA01000007.1"/>
</dbReference>
<feature type="region of interest" description="Disordered" evidence="1">
    <location>
        <begin position="55"/>
        <end position="107"/>
    </location>
</feature>
<proteinExistence type="predicted"/>
<evidence type="ECO:0000313" key="4">
    <source>
        <dbReference type="Proteomes" id="UP000323142"/>
    </source>
</evidence>
<feature type="chain" id="PRO_5023142511" evidence="2">
    <location>
        <begin position="31"/>
        <end position="124"/>
    </location>
</feature>
<organism evidence="3 4">
    <name type="scientific">Salinarimonas soli</name>
    <dbReference type="NCBI Taxonomy" id="1638099"/>
    <lineage>
        <taxon>Bacteria</taxon>
        <taxon>Pseudomonadati</taxon>
        <taxon>Pseudomonadota</taxon>
        <taxon>Alphaproteobacteria</taxon>
        <taxon>Hyphomicrobiales</taxon>
        <taxon>Salinarimonadaceae</taxon>
        <taxon>Salinarimonas</taxon>
    </lineage>
</organism>
<dbReference type="AlphaFoldDB" id="A0A5B2VV95"/>
<comment type="caution">
    <text evidence="3">The sequence shown here is derived from an EMBL/GenBank/DDBJ whole genome shotgun (WGS) entry which is preliminary data.</text>
</comment>
<reference evidence="3 4" key="1">
    <citation type="submission" date="2019-09" db="EMBL/GenBank/DDBJ databases">
        <title>Salinarimonas rosea gen. nov., sp. nov., a new member of the a-2 subgroup of the Proteobacteria.</title>
        <authorList>
            <person name="Liu J."/>
        </authorList>
    </citation>
    <scope>NUCLEOTIDE SEQUENCE [LARGE SCALE GENOMIC DNA]</scope>
    <source>
        <strain evidence="3 4">BN140002</strain>
    </source>
</reference>
<keyword evidence="2" id="KW-0732">Signal</keyword>
<accession>A0A5B2VV95</accession>
<evidence type="ECO:0000256" key="2">
    <source>
        <dbReference type="SAM" id="SignalP"/>
    </source>
</evidence>
<protein>
    <submittedName>
        <fullName evidence="3">Uncharacterized protein</fullName>
    </submittedName>
</protein>
<evidence type="ECO:0000313" key="3">
    <source>
        <dbReference type="EMBL" id="KAA2242146.1"/>
    </source>
</evidence>
<keyword evidence="4" id="KW-1185">Reference proteome</keyword>
<dbReference type="EMBL" id="VUOA01000007">
    <property type="protein sequence ID" value="KAA2242146.1"/>
    <property type="molecule type" value="Genomic_DNA"/>
</dbReference>
<evidence type="ECO:0000256" key="1">
    <source>
        <dbReference type="SAM" id="MobiDB-lite"/>
    </source>
</evidence>
<name>A0A5B2VV95_9HYPH</name>
<feature type="signal peptide" evidence="2">
    <location>
        <begin position="1"/>
        <end position="30"/>
    </location>
</feature>